<keyword evidence="1" id="KW-0812">Transmembrane</keyword>
<evidence type="ECO:0000313" key="4">
    <source>
        <dbReference type="Proteomes" id="UP001142648"/>
    </source>
</evidence>
<keyword evidence="1" id="KW-1133">Transmembrane helix</keyword>
<evidence type="ECO:0000259" key="2">
    <source>
        <dbReference type="Pfam" id="PF01478"/>
    </source>
</evidence>
<feature type="transmembrane region" description="Helical" evidence="1">
    <location>
        <begin position="6"/>
        <end position="26"/>
    </location>
</feature>
<feature type="transmembrane region" description="Helical" evidence="1">
    <location>
        <begin position="63"/>
        <end position="83"/>
    </location>
</feature>
<gene>
    <name evidence="3" type="ORF">N0B51_10410</name>
</gene>
<dbReference type="EC" id="3.4.23.43" evidence="3"/>
<dbReference type="InterPro" id="IPR000045">
    <property type="entry name" value="Prepilin_IV_endopep_pep"/>
</dbReference>
<evidence type="ECO:0000313" key="3">
    <source>
        <dbReference type="EMBL" id="MCT2559390.1"/>
    </source>
</evidence>
<proteinExistence type="predicted"/>
<dbReference type="Pfam" id="PF01478">
    <property type="entry name" value="Peptidase_A24"/>
    <property type="match status" value="1"/>
</dbReference>
<dbReference type="GO" id="GO:0016020">
    <property type="term" value="C:membrane"/>
    <property type="evidence" value="ECO:0007669"/>
    <property type="project" value="InterPro"/>
</dbReference>
<dbReference type="Gene3D" id="1.20.120.1220">
    <property type="match status" value="1"/>
</dbReference>
<dbReference type="Proteomes" id="UP001142648">
    <property type="component" value="Unassembled WGS sequence"/>
</dbReference>
<feature type="domain" description="Prepilin type IV endopeptidase peptidase" evidence="2">
    <location>
        <begin position="17"/>
        <end position="118"/>
    </location>
</feature>
<keyword evidence="4" id="KW-1185">Reference proteome</keyword>
<organism evidence="3 4">
    <name type="scientific">Tsuneonella litorea</name>
    <dbReference type="NCBI Taxonomy" id="2976475"/>
    <lineage>
        <taxon>Bacteria</taxon>
        <taxon>Pseudomonadati</taxon>
        <taxon>Pseudomonadota</taxon>
        <taxon>Alphaproteobacteria</taxon>
        <taxon>Sphingomonadales</taxon>
        <taxon>Erythrobacteraceae</taxon>
        <taxon>Tsuneonella</taxon>
    </lineage>
</organism>
<sequence>MLSGDYLPVAVALFATLIAVVVTASWTDIRARRIPNWLCGLNVVLGLTFAWIVHGGWSAVGMAALHVAVALLVTIGLFALGAIGAGDAKFYASMAAWLPIKYGLVLLVAVSLSGLVLLFLFLAFRSSGRSRRGPQRATDFDKLPYGIAIGVGGIAAVMWS</sequence>
<evidence type="ECO:0000256" key="1">
    <source>
        <dbReference type="SAM" id="Phobius"/>
    </source>
</evidence>
<keyword evidence="1" id="KW-0472">Membrane</keyword>
<keyword evidence="3" id="KW-0378">Hydrolase</keyword>
<dbReference type="GO" id="GO:0004190">
    <property type="term" value="F:aspartic-type endopeptidase activity"/>
    <property type="evidence" value="ECO:0007669"/>
    <property type="project" value="UniProtKB-EC"/>
</dbReference>
<dbReference type="RefSeq" id="WP_259962284.1">
    <property type="nucleotide sequence ID" value="NZ_JAOAMV010000005.1"/>
</dbReference>
<comment type="caution">
    <text evidence="3">The sequence shown here is derived from an EMBL/GenBank/DDBJ whole genome shotgun (WGS) entry which is preliminary data.</text>
</comment>
<feature type="transmembrane region" description="Helical" evidence="1">
    <location>
        <begin position="104"/>
        <end position="123"/>
    </location>
</feature>
<dbReference type="EMBL" id="JAOAMV010000005">
    <property type="protein sequence ID" value="MCT2559390.1"/>
    <property type="molecule type" value="Genomic_DNA"/>
</dbReference>
<reference evidence="3" key="1">
    <citation type="submission" date="2022-09" db="EMBL/GenBank/DDBJ databases">
        <title>The genome sequence of Tsuneonella sp. YG55.</title>
        <authorList>
            <person name="Liu Y."/>
        </authorList>
    </citation>
    <scope>NUCLEOTIDE SEQUENCE</scope>
    <source>
        <strain evidence="3">YG55</strain>
    </source>
</reference>
<dbReference type="AlphaFoldDB" id="A0A9X2W3N5"/>
<name>A0A9X2W3N5_9SPHN</name>
<accession>A0A9X2W3N5</accession>
<feature type="transmembrane region" description="Helical" evidence="1">
    <location>
        <begin position="143"/>
        <end position="159"/>
    </location>
</feature>
<feature type="transmembrane region" description="Helical" evidence="1">
    <location>
        <begin position="38"/>
        <end position="57"/>
    </location>
</feature>
<protein>
    <submittedName>
        <fullName evidence="3">Prepilin peptidase</fullName>
        <ecNumber evidence="3">3.4.23.43</ecNumber>
    </submittedName>
</protein>